<proteinExistence type="predicted"/>
<protein>
    <submittedName>
        <fullName evidence="2">Uncharacterized protein</fullName>
    </submittedName>
</protein>
<organism evidence="2 3">
    <name type="scientific">Periplaneta americana</name>
    <name type="common">American cockroach</name>
    <name type="synonym">Blatta americana</name>
    <dbReference type="NCBI Taxonomy" id="6978"/>
    <lineage>
        <taxon>Eukaryota</taxon>
        <taxon>Metazoa</taxon>
        <taxon>Ecdysozoa</taxon>
        <taxon>Arthropoda</taxon>
        <taxon>Hexapoda</taxon>
        <taxon>Insecta</taxon>
        <taxon>Pterygota</taxon>
        <taxon>Neoptera</taxon>
        <taxon>Polyneoptera</taxon>
        <taxon>Dictyoptera</taxon>
        <taxon>Blattodea</taxon>
        <taxon>Blattoidea</taxon>
        <taxon>Blattidae</taxon>
        <taxon>Blattinae</taxon>
        <taxon>Periplaneta</taxon>
    </lineage>
</organism>
<feature type="region of interest" description="Disordered" evidence="1">
    <location>
        <begin position="99"/>
        <end position="121"/>
    </location>
</feature>
<evidence type="ECO:0000313" key="2">
    <source>
        <dbReference type="EMBL" id="KAJ4438732.1"/>
    </source>
</evidence>
<evidence type="ECO:0000256" key="1">
    <source>
        <dbReference type="SAM" id="MobiDB-lite"/>
    </source>
</evidence>
<evidence type="ECO:0000313" key="3">
    <source>
        <dbReference type="Proteomes" id="UP001148838"/>
    </source>
</evidence>
<dbReference type="EMBL" id="JAJSOF020000019">
    <property type="protein sequence ID" value="KAJ4438732.1"/>
    <property type="molecule type" value="Genomic_DNA"/>
</dbReference>
<keyword evidence="3" id="KW-1185">Reference proteome</keyword>
<dbReference type="Proteomes" id="UP001148838">
    <property type="component" value="Unassembled WGS sequence"/>
</dbReference>
<reference evidence="2 3" key="1">
    <citation type="journal article" date="2022" name="Allergy">
        <title>Genome assembly and annotation of Periplaneta americana reveal a comprehensive cockroach allergen profile.</title>
        <authorList>
            <person name="Wang L."/>
            <person name="Xiong Q."/>
            <person name="Saelim N."/>
            <person name="Wang L."/>
            <person name="Nong W."/>
            <person name="Wan A.T."/>
            <person name="Shi M."/>
            <person name="Liu X."/>
            <person name="Cao Q."/>
            <person name="Hui J.H.L."/>
            <person name="Sookrung N."/>
            <person name="Leung T.F."/>
            <person name="Tungtrongchitr A."/>
            <person name="Tsui S.K.W."/>
        </authorList>
    </citation>
    <scope>NUCLEOTIDE SEQUENCE [LARGE SCALE GENOMIC DNA]</scope>
    <source>
        <strain evidence="2">PWHHKU_190912</strain>
    </source>
</reference>
<name>A0ABQ8SWZ3_PERAM</name>
<comment type="caution">
    <text evidence="2">The sequence shown here is derived from an EMBL/GenBank/DDBJ whole genome shotgun (WGS) entry which is preliminary data.</text>
</comment>
<accession>A0ABQ8SWZ3</accession>
<feature type="region of interest" description="Disordered" evidence="1">
    <location>
        <begin position="1"/>
        <end position="21"/>
    </location>
</feature>
<sequence length="257" mass="28959">MAGLCEGGNEPQGSLKATKNTDRGNELLLQRNYEQLATAAAGSVCLSLFQGFLALCEHELPILVTLEKRDIPDAIRPSLCSSRVVDDIEKLFKAASTSSVSSNLGNGVKSERVTSSSDKSEKERFKEERQWIQRIMNLQYTLLILLSIVERCTSSGICHMSACDALQEMKNEISRYSTTNEGLTQEESLEARYTKLERRVRAVEQPEILRHHMMKDGGTEKNSLRHRDLNPGFQLYVLTLYPLNHTGFPFRCRIESS</sequence>
<gene>
    <name evidence="2" type="ORF">ANN_14683</name>
</gene>